<dbReference type="Pfam" id="PF25099">
    <property type="entry name" value="GOLD_PATL1_C"/>
    <property type="match status" value="1"/>
</dbReference>
<accession>A0A5A7T4P5</accession>
<dbReference type="PANTHER" id="PTHR45932">
    <property type="entry name" value="PATELLIN-1"/>
    <property type="match status" value="1"/>
</dbReference>
<feature type="domain" description="GOLD" evidence="1">
    <location>
        <begin position="27"/>
        <end position="130"/>
    </location>
</feature>
<dbReference type="Proteomes" id="UP000321393">
    <property type="component" value="Unassembled WGS sequence"/>
</dbReference>
<dbReference type="Gene3D" id="2.60.120.680">
    <property type="entry name" value="GOLD domain"/>
    <property type="match status" value="1"/>
</dbReference>
<protein>
    <submittedName>
        <fullName evidence="2">Patellin-3-like</fullName>
    </submittedName>
</protein>
<evidence type="ECO:0000259" key="1">
    <source>
        <dbReference type="PROSITE" id="PS50866"/>
    </source>
</evidence>
<gene>
    <name evidence="2" type="ORF">E6C27_scaffold86G002010</name>
</gene>
<dbReference type="STRING" id="1194695.A0A5A7T4P5"/>
<organism evidence="2 3">
    <name type="scientific">Cucumis melo var. makuwa</name>
    <name type="common">Oriental melon</name>
    <dbReference type="NCBI Taxonomy" id="1194695"/>
    <lineage>
        <taxon>Eukaryota</taxon>
        <taxon>Viridiplantae</taxon>
        <taxon>Streptophyta</taxon>
        <taxon>Embryophyta</taxon>
        <taxon>Tracheophyta</taxon>
        <taxon>Spermatophyta</taxon>
        <taxon>Magnoliopsida</taxon>
        <taxon>eudicotyledons</taxon>
        <taxon>Gunneridae</taxon>
        <taxon>Pentapetalae</taxon>
        <taxon>rosids</taxon>
        <taxon>fabids</taxon>
        <taxon>Cucurbitales</taxon>
        <taxon>Cucurbitaceae</taxon>
        <taxon>Benincaseae</taxon>
        <taxon>Cucumis</taxon>
    </lineage>
</organism>
<dbReference type="PROSITE" id="PS50866">
    <property type="entry name" value="GOLD"/>
    <property type="match status" value="1"/>
</dbReference>
<dbReference type="InterPro" id="IPR056794">
    <property type="entry name" value="PATL1-6_C_GOLD"/>
</dbReference>
<evidence type="ECO:0000313" key="3">
    <source>
        <dbReference type="Proteomes" id="UP000321393"/>
    </source>
</evidence>
<evidence type="ECO:0000313" key="2">
    <source>
        <dbReference type="EMBL" id="KAA0037096.1"/>
    </source>
</evidence>
<dbReference type="InterPro" id="IPR009038">
    <property type="entry name" value="GOLD_dom"/>
</dbReference>
<dbReference type="InterPro" id="IPR044834">
    <property type="entry name" value="PATL"/>
</dbReference>
<dbReference type="EMBL" id="SSTE01019085">
    <property type="protein sequence ID" value="KAA0037096.1"/>
    <property type="molecule type" value="Genomic_DNA"/>
</dbReference>
<sequence length="135" mass="15347">MAAVVMVRYISPEQVPIEYGGLGVDYCDCNPDFDASDQATEVSIKPSTKQTKCIIAWELRVVGWEVSYSAEFVPNNEEAYTVIIQKTRKMAATDEPVISHSFQVFELGKVLFTIDNPTSKKKKLMYRFKVKVLRE</sequence>
<proteinExistence type="predicted"/>
<dbReference type="GO" id="GO:0008289">
    <property type="term" value="F:lipid binding"/>
    <property type="evidence" value="ECO:0007669"/>
    <property type="project" value="InterPro"/>
</dbReference>
<reference evidence="2 3" key="1">
    <citation type="submission" date="2019-08" db="EMBL/GenBank/DDBJ databases">
        <title>Draft genome sequences of two oriental melons (Cucumis melo L. var makuwa).</title>
        <authorList>
            <person name="Kwon S.-Y."/>
        </authorList>
    </citation>
    <scope>NUCLEOTIDE SEQUENCE [LARGE SCALE GENOMIC DNA]</scope>
    <source>
        <strain evidence="3">cv. SW 3</strain>
        <tissue evidence="2">Leaf</tissue>
    </source>
</reference>
<dbReference type="PANTHER" id="PTHR45932:SF6">
    <property type="entry name" value="PATELLIN-3"/>
    <property type="match status" value="1"/>
</dbReference>
<dbReference type="AlphaFoldDB" id="A0A5A7T4P5"/>
<comment type="caution">
    <text evidence="2">The sequence shown here is derived from an EMBL/GenBank/DDBJ whole genome shotgun (WGS) entry which is preliminary data.</text>
</comment>
<name>A0A5A7T4P5_CUCMM</name>
<dbReference type="OrthoDB" id="75724at2759"/>